<dbReference type="GO" id="GO:0045862">
    <property type="term" value="P:positive regulation of proteolysis"/>
    <property type="evidence" value="ECO:0007669"/>
    <property type="project" value="TreeGrafter"/>
</dbReference>
<proteinExistence type="predicted"/>
<comment type="subcellular location">
    <subcellularLocation>
        <location evidence="4">Cytoplasm</location>
    </subcellularLocation>
    <subcellularLocation>
        <location evidence="3">Mitochondrion</location>
    </subcellularLocation>
    <subcellularLocation>
        <location evidence="2">Nucleus</location>
    </subcellularLocation>
</comment>
<dbReference type="InterPro" id="IPR019734">
    <property type="entry name" value="TPR_rpt"/>
</dbReference>
<evidence type="ECO:0000259" key="22">
    <source>
        <dbReference type="PROSITE" id="PS51828"/>
    </source>
</evidence>
<dbReference type="InterPro" id="IPR013320">
    <property type="entry name" value="ConA-like_dom_sf"/>
</dbReference>
<dbReference type="Pfam" id="PF00354">
    <property type="entry name" value="Pentaxin"/>
    <property type="match status" value="1"/>
</dbReference>
<gene>
    <name evidence="23" type="ORF">GSTENG00024043001</name>
</gene>
<dbReference type="GO" id="GO:0030018">
    <property type="term" value="C:Z disc"/>
    <property type="evidence" value="ECO:0007669"/>
    <property type="project" value="TreeGrafter"/>
</dbReference>
<dbReference type="GO" id="GO:0071218">
    <property type="term" value="P:cellular response to misfolded protein"/>
    <property type="evidence" value="ECO:0007669"/>
    <property type="project" value="TreeGrafter"/>
</dbReference>
<dbReference type="InterPro" id="IPR003613">
    <property type="entry name" value="Ubox_domain"/>
</dbReference>
<keyword evidence="6" id="KW-0963">Cytoplasm</keyword>
<dbReference type="FunFam" id="3.30.40.10:FF:000124">
    <property type="entry name" value="STIP1 homology and U box-containing protein 1"/>
    <property type="match status" value="1"/>
</dbReference>
<dbReference type="InterPro" id="IPR001759">
    <property type="entry name" value="PTX_dom"/>
</dbReference>
<dbReference type="GO" id="GO:0043161">
    <property type="term" value="P:proteasome-mediated ubiquitin-dependent protein catabolic process"/>
    <property type="evidence" value="ECO:0007669"/>
    <property type="project" value="TreeGrafter"/>
</dbReference>
<organism evidence="23">
    <name type="scientific">Tetraodon nigroviridis</name>
    <name type="common">Spotted green pufferfish</name>
    <name type="synonym">Chelonodon nigroviridis</name>
    <dbReference type="NCBI Taxonomy" id="99883"/>
    <lineage>
        <taxon>Eukaryota</taxon>
        <taxon>Metazoa</taxon>
        <taxon>Chordata</taxon>
        <taxon>Craniata</taxon>
        <taxon>Vertebrata</taxon>
        <taxon>Euteleostomi</taxon>
        <taxon>Actinopterygii</taxon>
        <taxon>Neopterygii</taxon>
        <taxon>Teleostei</taxon>
        <taxon>Neoteleostei</taxon>
        <taxon>Acanthomorphata</taxon>
        <taxon>Eupercaria</taxon>
        <taxon>Tetraodontiformes</taxon>
        <taxon>Tetradontoidea</taxon>
        <taxon>Tetraodontidae</taxon>
        <taxon>Tetraodon</taxon>
    </lineage>
</organism>
<dbReference type="EC" id="2.3.2.27" evidence="5"/>
<dbReference type="Pfam" id="PF04564">
    <property type="entry name" value="U-box"/>
    <property type="match status" value="1"/>
</dbReference>
<dbReference type="Gene3D" id="1.25.40.10">
    <property type="entry name" value="Tetratricopeptide repeat domain"/>
    <property type="match status" value="1"/>
</dbReference>
<feature type="domain" description="U-box" evidence="21">
    <location>
        <begin position="207"/>
        <end position="281"/>
    </location>
</feature>
<evidence type="ECO:0000256" key="15">
    <source>
        <dbReference type="ARBA" id="ARBA00044534"/>
    </source>
</evidence>
<evidence type="ECO:0000256" key="17">
    <source>
        <dbReference type="ARBA" id="ARBA00083170"/>
    </source>
</evidence>
<dbReference type="PROSITE" id="PS51828">
    <property type="entry name" value="PTX_2"/>
    <property type="match status" value="1"/>
</dbReference>
<evidence type="ECO:0000256" key="11">
    <source>
        <dbReference type="ARBA" id="ARBA00022803"/>
    </source>
</evidence>
<dbReference type="PROSITE" id="PS51698">
    <property type="entry name" value="U_BOX"/>
    <property type="match status" value="1"/>
</dbReference>
<dbReference type="GO" id="GO:0006281">
    <property type="term" value="P:DNA repair"/>
    <property type="evidence" value="ECO:0007669"/>
    <property type="project" value="UniProtKB-KW"/>
</dbReference>
<keyword evidence="13" id="KW-0234">DNA repair</keyword>
<evidence type="ECO:0000256" key="12">
    <source>
        <dbReference type="ARBA" id="ARBA00023128"/>
    </source>
</evidence>
<evidence type="ECO:0000256" key="2">
    <source>
        <dbReference type="ARBA" id="ARBA00004123"/>
    </source>
</evidence>
<dbReference type="OrthoDB" id="629492at2759"/>
<evidence type="ECO:0000256" key="6">
    <source>
        <dbReference type="ARBA" id="ARBA00022490"/>
    </source>
</evidence>
<accession>Q4S4T7</accession>
<dbReference type="GO" id="GO:0005739">
    <property type="term" value="C:mitochondrion"/>
    <property type="evidence" value="ECO:0007669"/>
    <property type="project" value="UniProtKB-SubCell"/>
</dbReference>
<dbReference type="AlphaFoldDB" id="Q4S4T7"/>
<dbReference type="FunFam" id="1.25.40.10:FF:000198">
    <property type="entry name" value="E3 ubiquitin-protein ligase CHIP isoform X2"/>
    <property type="match status" value="1"/>
</dbReference>
<keyword evidence="7" id="KW-0808">Transferase</keyword>
<dbReference type="InterPro" id="IPR011990">
    <property type="entry name" value="TPR-like_helical_dom_sf"/>
</dbReference>
<comment type="caution">
    <text evidence="19">Lacks conserved residue(s) required for the propagation of feature annotation.</text>
</comment>
<dbReference type="InterPro" id="IPR041312">
    <property type="entry name" value="CHIP_TPR_N"/>
</dbReference>
<keyword evidence="12" id="KW-0496">Mitochondrion</keyword>
<dbReference type="SMART" id="SM00159">
    <property type="entry name" value="PTX"/>
    <property type="match status" value="1"/>
</dbReference>
<dbReference type="Pfam" id="PF18391">
    <property type="entry name" value="CHIP_TPR_N"/>
    <property type="match status" value="1"/>
</dbReference>
<evidence type="ECO:0000256" key="8">
    <source>
        <dbReference type="ARBA" id="ARBA00022737"/>
    </source>
</evidence>
<protein>
    <recommendedName>
        <fullName evidence="15">E3 ubiquitin-protein ligase CHIP</fullName>
        <ecNumber evidence="5">2.3.2.27</ecNumber>
    </recommendedName>
    <alternativeName>
        <fullName evidence="16">RING-type E3 ubiquitin transferase CHIP</fullName>
    </alternativeName>
    <alternativeName>
        <fullName evidence="17">STIP1 homology and U box-containing protein 1</fullName>
    </alternativeName>
</protein>
<evidence type="ECO:0000256" key="19">
    <source>
        <dbReference type="PROSITE-ProRule" id="PRU01172"/>
    </source>
</evidence>
<dbReference type="SMART" id="SM00028">
    <property type="entry name" value="TPR"/>
    <property type="match status" value="3"/>
</dbReference>
<keyword evidence="9" id="KW-0227">DNA damage</keyword>
<evidence type="ECO:0000256" key="18">
    <source>
        <dbReference type="PROSITE-ProRule" id="PRU00339"/>
    </source>
</evidence>
<dbReference type="Pfam" id="PF12895">
    <property type="entry name" value="ANAPC3"/>
    <property type="match status" value="1"/>
</dbReference>
<dbReference type="PRINTS" id="PR00895">
    <property type="entry name" value="PENTAXIN"/>
</dbReference>
<dbReference type="Gene3D" id="2.60.120.200">
    <property type="match status" value="1"/>
</dbReference>
<dbReference type="SMART" id="SM00504">
    <property type="entry name" value="Ubox"/>
    <property type="match status" value="1"/>
</dbReference>
<evidence type="ECO:0000259" key="21">
    <source>
        <dbReference type="PROSITE" id="PS51698"/>
    </source>
</evidence>
<evidence type="ECO:0000256" key="10">
    <source>
        <dbReference type="ARBA" id="ARBA00022786"/>
    </source>
</evidence>
<evidence type="ECO:0000313" key="23">
    <source>
        <dbReference type="EMBL" id="CAG04345.1"/>
    </source>
</evidence>
<evidence type="ECO:0000256" key="20">
    <source>
        <dbReference type="SAM" id="MobiDB-lite"/>
    </source>
</evidence>
<dbReference type="InterPro" id="IPR013083">
    <property type="entry name" value="Znf_RING/FYVE/PHD"/>
</dbReference>
<name>Q4S4T7_TETNG</name>
<sequence length="643" mass="72897">MAGSPEKSSTAQELKEQGNRLFLCRKYQEAATCYGKAINRNPSVAVYYTNRALCHVKLQQHDKALADCKHALELDSQSVKAHFFLGQCHLELENYDEAIGNLQKAYNLAKEQRLNFGDDIPSALRIAKKKRWNSIEEKRINQENELHAYLTKLILAEKERELEEYKEKQDDNHNGGDAAKISSRHEKFLKDMDELFSQVDEKRKKREIPDYLCGKISFELMREPCITPSGITYDRKDIEEHLQRVGHFDPVTRSPLTQDQLIPNLAMKEGPGGRFPPQTHSAGSAAAILSTSTSAQLLSAAPLSVPSSDRFCDEIRLSWRPGRYQEGRGAGAEHWPPGPGQQQNRQATSSRMRVAVAFEVLLLVVGWFPGLSAATQVGLAGKVLIFPYETDFSFVALIPQKEMALKAFTLCMRVATELPEERQIILFAYRTADYDELNVWREKDGRISFYLSGDGAFFHLPPLTTFRTSLCLTWESGSGLAAFWVEGKRSTYQVYKPGHTIRPRGSVLLGQDPDKHLGGLEATQSFVGEVTDLNMWDHVLSRSMIQAWNYGHKVPKGNVFDWASIQYELNGNVMVRAAVDCVPMRVELVKMFSTREEIDGEREPPREPVRGDRRRAVLDSFKQLQIDFQAKRICIRKTVLRAI</sequence>
<dbReference type="GO" id="GO:0007165">
    <property type="term" value="P:signal transduction"/>
    <property type="evidence" value="ECO:0007669"/>
    <property type="project" value="UniProtKB-ARBA"/>
</dbReference>
<reference evidence="23" key="1">
    <citation type="journal article" date="2004" name="Nature">
        <title>Genome duplication in the teleost fish Tetraodon nigroviridis reveals the early vertebrate proto-karyotype.</title>
        <authorList>
            <person name="Jaillon O."/>
            <person name="Aury J.-M."/>
            <person name="Brunet F."/>
            <person name="Petit J.-L."/>
            <person name="Stange-Thomann N."/>
            <person name="Mauceli E."/>
            <person name="Bouneau L."/>
            <person name="Fischer C."/>
            <person name="Ozouf-Costaz C."/>
            <person name="Bernot A."/>
            <person name="Nicaud S."/>
            <person name="Jaffe D."/>
            <person name="Fisher S."/>
            <person name="Lutfalla G."/>
            <person name="Dossat C."/>
            <person name="Segurens B."/>
            <person name="Dasilva C."/>
            <person name="Salanoubat M."/>
            <person name="Levy M."/>
            <person name="Boudet N."/>
            <person name="Castellano S."/>
            <person name="Anthouard V."/>
            <person name="Jubin C."/>
            <person name="Castelli V."/>
            <person name="Katinka M."/>
            <person name="Vacherie B."/>
            <person name="Biemont C."/>
            <person name="Skalli Z."/>
            <person name="Cattolico L."/>
            <person name="Poulain J."/>
            <person name="De Berardinis V."/>
            <person name="Cruaud C."/>
            <person name="Duprat S."/>
            <person name="Brottier P."/>
            <person name="Coutanceau J.-P."/>
            <person name="Gouzy J."/>
            <person name="Parra G."/>
            <person name="Lardier G."/>
            <person name="Chapple C."/>
            <person name="McKernan K.J."/>
            <person name="McEwan P."/>
            <person name="Bosak S."/>
            <person name="Kellis M."/>
            <person name="Volff J.-N."/>
            <person name="Guigo R."/>
            <person name="Zody M.C."/>
            <person name="Mesirov J."/>
            <person name="Lindblad-Toh K."/>
            <person name="Birren B."/>
            <person name="Nusbaum C."/>
            <person name="Kahn D."/>
            <person name="Robinson-Rechavi M."/>
            <person name="Laudet V."/>
            <person name="Schachter V."/>
            <person name="Quetier F."/>
            <person name="Saurin W."/>
            <person name="Scarpelli C."/>
            <person name="Wincker P."/>
            <person name="Lander E.S."/>
            <person name="Weissenbach J."/>
            <person name="Roest Crollius H."/>
        </authorList>
    </citation>
    <scope>NUCLEOTIDE SEQUENCE [LARGE SCALE GENOMIC DNA]</scope>
</reference>
<reference evidence="23" key="2">
    <citation type="submission" date="2004-02" db="EMBL/GenBank/DDBJ databases">
        <authorList>
            <consortium name="Genoscope"/>
            <consortium name="Whitehead Institute Centre for Genome Research"/>
        </authorList>
    </citation>
    <scope>NUCLEOTIDE SEQUENCE</scope>
</reference>
<dbReference type="SUPFAM" id="SSF49899">
    <property type="entry name" value="Concanavalin A-like lectins/glucanases"/>
    <property type="match status" value="1"/>
</dbReference>
<evidence type="ECO:0000256" key="13">
    <source>
        <dbReference type="ARBA" id="ARBA00023204"/>
    </source>
</evidence>
<evidence type="ECO:0000256" key="4">
    <source>
        <dbReference type="ARBA" id="ARBA00004496"/>
    </source>
</evidence>
<evidence type="ECO:0000256" key="14">
    <source>
        <dbReference type="ARBA" id="ARBA00023242"/>
    </source>
</evidence>
<evidence type="ECO:0000256" key="3">
    <source>
        <dbReference type="ARBA" id="ARBA00004173"/>
    </source>
</evidence>
<keyword evidence="8" id="KW-0677">Repeat</keyword>
<dbReference type="GO" id="GO:0005634">
    <property type="term" value="C:nucleus"/>
    <property type="evidence" value="ECO:0007669"/>
    <property type="project" value="UniProtKB-SubCell"/>
</dbReference>
<dbReference type="PROSITE" id="PS50005">
    <property type="entry name" value="TPR"/>
    <property type="match status" value="1"/>
</dbReference>
<dbReference type="GO" id="GO:0051087">
    <property type="term" value="F:protein-folding chaperone binding"/>
    <property type="evidence" value="ECO:0007669"/>
    <property type="project" value="TreeGrafter"/>
</dbReference>
<dbReference type="PANTHER" id="PTHR46803:SF2">
    <property type="entry name" value="E3 UBIQUITIN-PROTEIN LIGASE CHIP"/>
    <property type="match status" value="1"/>
</dbReference>
<dbReference type="SUPFAM" id="SSF57850">
    <property type="entry name" value="RING/U-box"/>
    <property type="match status" value="1"/>
</dbReference>
<evidence type="ECO:0000256" key="7">
    <source>
        <dbReference type="ARBA" id="ARBA00022679"/>
    </source>
</evidence>
<keyword evidence="11 18" id="KW-0802">TPR repeat</keyword>
<comment type="caution">
    <text evidence="23">The sequence shown here is derived from an EMBL/GenBank/DDBJ whole genome shotgun (WGS) entry which is preliminary data.</text>
</comment>
<dbReference type="PANTHER" id="PTHR46803">
    <property type="entry name" value="E3 UBIQUITIN-PROTEIN LIGASE CHIP"/>
    <property type="match status" value="1"/>
</dbReference>
<dbReference type="GO" id="GO:0006515">
    <property type="term" value="P:protein quality control for misfolded or incompletely synthesized proteins"/>
    <property type="evidence" value="ECO:0007669"/>
    <property type="project" value="TreeGrafter"/>
</dbReference>
<dbReference type="CDD" id="cd00152">
    <property type="entry name" value="PTX"/>
    <property type="match status" value="1"/>
</dbReference>
<dbReference type="GO" id="GO:0061630">
    <property type="term" value="F:ubiquitin protein ligase activity"/>
    <property type="evidence" value="ECO:0007669"/>
    <property type="project" value="UniProtKB-EC"/>
</dbReference>
<comment type="catalytic activity">
    <reaction evidence="1">
        <text>S-ubiquitinyl-[E2 ubiquitin-conjugating enzyme]-L-cysteine + [acceptor protein]-L-lysine = [E2 ubiquitin-conjugating enzyme]-L-cysteine + N(6)-ubiquitinyl-[acceptor protein]-L-lysine.</text>
        <dbReference type="EC" id="2.3.2.27"/>
    </reaction>
</comment>
<dbReference type="EMBL" id="CAAE01014738">
    <property type="protein sequence ID" value="CAG04345.1"/>
    <property type="molecule type" value="Genomic_DNA"/>
</dbReference>
<evidence type="ECO:0000256" key="16">
    <source>
        <dbReference type="ARBA" id="ARBA00044543"/>
    </source>
</evidence>
<feature type="domain" description="Pentraxin (PTX)" evidence="22">
    <location>
        <begin position="380"/>
        <end position="581"/>
    </location>
</feature>
<evidence type="ECO:0000256" key="9">
    <source>
        <dbReference type="ARBA" id="ARBA00022763"/>
    </source>
</evidence>
<feature type="repeat" description="TPR" evidence="18">
    <location>
        <begin position="79"/>
        <end position="112"/>
    </location>
</feature>
<evidence type="ECO:0000256" key="5">
    <source>
        <dbReference type="ARBA" id="ARBA00012483"/>
    </source>
</evidence>
<dbReference type="Gene3D" id="6.10.140.2020">
    <property type="match status" value="1"/>
</dbReference>
<dbReference type="Gene3D" id="3.30.40.10">
    <property type="entry name" value="Zinc/RING finger domain, C3HC4 (zinc finger)"/>
    <property type="match status" value="1"/>
</dbReference>
<keyword evidence="10" id="KW-0833">Ubl conjugation pathway</keyword>
<dbReference type="SUPFAM" id="SSF48452">
    <property type="entry name" value="TPR-like"/>
    <property type="match status" value="1"/>
</dbReference>
<dbReference type="GO" id="GO:0000209">
    <property type="term" value="P:protein polyubiquitination"/>
    <property type="evidence" value="ECO:0007669"/>
    <property type="project" value="TreeGrafter"/>
</dbReference>
<feature type="region of interest" description="Disordered" evidence="20">
    <location>
        <begin position="326"/>
        <end position="347"/>
    </location>
</feature>
<evidence type="ECO:0000256" key="1">
    <source>
        <dbReference type="ARBA" id="ARBA00000900"/>
    </source>
</evidence>
<dbReference type="InterPro" id="IPR045202">
    <property type="entry name" value="CHIP_RING-Ubox"/>
</dbReference>
<dbReference type="CDD" id="cd16654">
    <property type="entry name" value="RING-Ubox_CHIP"/>
    <property type="match status" value="1"/>
</dbReference>
<dbReference type="KEGG" id="tng:GSTEN00024043G001"/>
<keyword evidence="14" id="KW-0539">Nucleus</keyword>